<organism evidence="1 2">
    <name type="scientific">Trichinella spiralis</name>
    <name type="common">Trichina worm</name>
    <dbReference type="NCBI Taxonomy" id="6334"/>
    <lineage>
        <taxon>Eukaryota</taxon>
        <taxon>Metazoa</taxon>
        <taxon>Ecdysozoa</taxon>
        <taxon>Nematoda</taxon>
        <taxon>Enoplea</taxon>
        <taxon>Dorylaimia</taxon>
        <taxon>Trichinellida</taxon>
        <taxon>Trichinellidae</taxon>
        <taxon>Trichinella</taxon>
    </lineage>
</organism>
<keyword evidence="2" id="KW-1185">Reference proteome</keyword>
<dbReference type="Proteomes" id="UP000054776">
    <property type="component" value="Unassembled WGS sequence"/>
</dbReference>
<accession>A0A0V1AXR6</accession>
<proteinExistence type="predicted"/>
<sequence length="43" mass="5091">MREKKVGVVDQIYIENRQASWTKKTRYSGSYCDVGHKNLRMIT</sequence>
<comment type="caution">
    <text evidence="1">The sequence shown here is derived from an EMBL/GenBank/DDBJ whole genome shotgun (WGS) entry which is preliminary data.</text>
</comment>
<name>A0A0V1AXR6_TRISP</name>
<gene>
    <name evidence="1" type="ORF">T01_1265</name>
</gene>
<evidence type="ECO:0000313" key="1">
    <source>
        <dbReference type="EMBL" id="KRY29551.1"/>
    </source>
</evidence>
<dbReference type="InParanoid" id="A0A0V1AXR6"/>
<reference evidence="1 2" key="1">
    <citation type="submission" date="2015-01" db="EMBL/GenBank/DDBJ databases">
        <title>Evolution of Trichinella species and genotypes.</title>
        <authorList>
            <person name="Korhonen P.K."/>
            <person name="Edoardo P."/>
            <person name="Giuseppe L.R."/>
            <person name="Gasser R.B."/>
        </authorList>
    </citation>
    <scope>NUCLEOTIDE SEQUENCE [LARGE SCALE GENOMIC DNA]</scope>
    <source>
        <strain evidence="1">ISS3</strain>
    </source>
</reference>
<protein>
    <submittedName>
        <fullName evidence="1">Uncharacterized protein</fullName>
    </submittedName>
</protein>
<dbReference type="EMBL" id="JYDH01000167">
    <property type="protein sequence ID" value="KRY29551.1"/>
    <property type="molecule type" value="Genomic_DNA"/>
</dbReference>
<dbReference type="AlphaFoldDB" id="A0A0V1AXR6"/>
<evidence type="ECO:0000313" key="2">
    <source>
        <dbReference type="Proteomes" id="UP000054776"/>
    </source>
</evidence>